<accession>A0A5M3VPC7</accession>
<dbReference type="PANTHER" id="PTHR30388:SF4">
    <property type="entry name" value="MOLYBDENUM COFACTOR INSERTION CHAPERONE PAOD"/>
    <property type="match status" value="1"/>
</dbReference>
<dbReference type="Pfam" id="PF13478">
    <property type="entry name" value="XdhC_C"/>
    <property type="match status" value="1"/>
</dbReference>
<protein>
    <submittedName>
        <fullName evidence="4">Carbon monoxide dehydrogenase F protein</fullName>
    </submittedName>
</protein>
<proteinExistence type="predicted"/>
<feature type="domain" description="XdhC Rossmann" evidence="3">
    <location>
        <begin position="143"/>
        <end position="253"/>
    </location>
</feature>
<dbReference type="Gene3D" id="3.40.50.720">
    <property type="entry name" value="NAD(P)-binding Rossmann-like Domain"/>
    <property type="match status" value="1"/>
</dbReference>
<gene>
    <name evidence="4" type="ORF">Acor_03850</name>
</gene>
<name>A0A5M3VPC7_9ACTN</name>
<evidence type="ECO:0000313" key="5">
    <source>
        <dbReference type="Proteomes" id="UP000334990"/>
    </source>
</evidence>
<comment type="caution">
    <text evidence="4">The sequence shown here is derived from an EMBL/GenBank/DDBJ whole genome shotgun (WGS) entry which is preliminary data.</text>
</comment>
<reference evidence="4 5" key="1">
    <citation type="submission" date="2019-10" db="EMBL/GenBank/DDBJ databases">
        <title>Whole genome shotgun sequence of Acrocarpospora corrugata NBRC 13972.</title>
        <authorList>
            <person name="Ichikawa N."/>
            <person name="Kimura A."/>
            <person name="Kitahashi Y."/>
            <person name="Komaki H."/>
            <person name="Oguchi A."/>
        </authorList>
    </citation>
    <scope>NUCLEOTIDE SEQUENCE [LARGE SCALE GENOMIC DNA]</scope>
    <source>
        <strain evidence="4 5">NBRC 13972</strain>
    </source>
</reference>
<dbReference type="InterPro" id="IPR052698">
    <property type="entry name" value="MoCofactor_Util/Proc"/>
</dbReference>
<evidence type="ECO:0000313" key="4">
    <source>
        <dbReference type="EMBL" id="GER98323.1"/>
    </source>
</evidence>
<dbReference type="AlphaFoldDB" id="A0A5M3VPC7"/>
<dbReference type="RefSeq" id="WP_218034089.1">
    <property type="nucleotide sequence ID" value="NZ_BAAABN010000078.1"/>
</dbReference>
<evidence type="ECO:0000259" key="2">
    <source>
        <dbReference type="Pfam" id="PF02625"/>
    </source>
</evidence>
<sequence length="258" mass="26486">MHESAVHPEFLGMPELHRAPVPPPREAPGGLGQRANALRARRQPYVLATVVRAARPTSAKAGDRALVLADGTIEGFVGGHCALAAVRTQGLRLLADGSSTLLRITPEAAEPYEEEGLVAVGQPCLSGGTLEIFLEAVIPPMLVLVYGQGPIARALDAIGTAMGYATELTDDPLATLAPDTSAVVVASHGVGEVPLLTRAVDAGVPYIGLVASRRRGAAVLAGIPGSGRVHSPAGLDLGARTPAEIALTVYAEILAARM</sequence>
<evidence type="ECO:0000259" key="3">
    <source>
        <dbReference type="Pfam" id="PF13478"/>
    </source>
</evidence>
<dbReference type="Proteomes" id="UP000334990">
    <property type="component" value="Unassembled WGS sequence"/>
</dbReference>
<organism evidence="4 5">
    <name type="scientific">Acrocarpospora corrugata</name>
    <dbReference type="NCBI Taxonomy" id="35763"/>
    <lineage>
        <taxon>Bacteria</taxon>
        <taxon>Bacillati</taxon>
        <taxon>Actinomycetota</taxon>
        <taxon>Actinomycetes</taxon>
        <taxon>Streptosporangiales</taxon>
        <taxon>Streptosporangiaceae</taxon>
        <taxon>Acrocarpospora</taxon>
    </lineage>
</organism>
<dbReference type="InterPro" id="IPR027051">
    <property type="entry name" value="XdhC_Rossmann_dom"/>
</dbReference>
<feature type="region of interest" description="Disordered" evidence="1">
    <location>
        <begin position="1"/>
        <end position="32"/>
    </location>
</feature>
<evidence type="ECO:0000256" key="1">
    <source>
        <dbReference type="SAM" id="MobiDB-lite"/>
    </source>
</evidence>
<dbReference type="EMBL" id="BLAD01000036">
    <property type="protein sequence ID" value="GER98323.1"/>
    <property type="molecule type" value="Genomic_DNA"/>
</dbReference>
<feature type="domain" description="XdhC- CoxI" evidence="2">
    <location>
        <begin position="39"/>
        <end position="104"/>
    </location>
</feature>
<dbReference type="Pfam" id="PF02625">
    <property type="entry name" value="XdhC_CoxI"/>
    <property type="match status" value="1"/>
</dbReference>
<keyword evidence="5" id="KW-1185">Reference proteome</keyword>
<dbReference type="PANTHER" id="PTHR30388">
    <property type="entry name" value="ALDEHYDE OXIDOREDUCTASE MOLYBDENUM COFACTOR ASSEMBLY PROTEIN"/>
    <property type="match status" value="1"/>
</dbReference>
<dbReference type="InterPro" id="IPR003777">
    <property type="entry name" value="XdhC_CoxI"/>
</dbReference>